<dbReference type="Pfam" id="PF12796">
    <property type="entry name" value="Ank_2"/>
    <property type="match status" value="1"/>
</dbReference>
<dbReference type="AlphaFoldDB" id="A0A8J5ZLP2"/>
<dbReference type="OrthoDB" id="6781668at2759"/>
<comment type="caution">
    <text evidence="3">The sequence shown here is derived from an EMBL/GenBank/DDBJ whole genome shotgun (WGS) entry which is preliminary data.</text>
</comment>
<keyword evidence="1" id="KW-0040">ANK repeat</keyword>
<reference evidence="3" key="1">
    <citation type="journal article" date="2021" name="Evol. Appl.">
        <title>The genome of the Pyrenean desman and the effects of bottlenecks and inbreeding on the genomic landscape of an endangered species.</title>
        <authorList>
            <person name="Escoda L."/>
            <person name="Castresana J."/>
        </authorList>
    </citation>
    <scope>NUCLEOTIDE SEQUENCE</scope>
    <source>
        <strain evidence="3">IBE-C5619</strain>
    </source>
</reference>
<feature type="non-terminal residue" evidence="3">
    <location>
        <position position="494"/>
    </location>
</feature>
<feature type="compositionally biased region" description="Polar residues" evidence="2">
    <location>
        <begin position="311"/>
        <end position="324"/>
    </location>
</feature>
<gene>
    <name evidence="3" type="ORF">J0S82_020578</name>
</gene>
<organism evidence="3 4">
    <name type="scientific">Galemys pyrenaicus</name>
    <name type="common">Iberian desman</name>
    <name type="synonym">Pyrenean desman</name>
    <dbReference type="NCBI Taxonomy" id="202257"/>
    <lineage>
        <taxon>Eukaryota</taxon>
        <taxon>Metazoa</taxon>
        <taxon>Chordata</taxon>
        <taxon>Craniata</taxon>
        <taxon>Vertebrata</taxon>
        <taxon>Euteleostomi</taxon>
        <taxon>Mammalia</taxon>
        <taxon>Eutheria</taxon>
        <taxon>Laurasiatheria</taxon>
        <taxon>Eulipotyphla</taxon>
        <taxon>Talpidae</taxon>
        <taxon>Galemys</taxon>
    </lineage>
</organism>
<dbReference type="SUPFAM" id="SSF48403">
    <property type="entry name" value="Ankyrin repeat"/>
    <property type="match status" value="1"/>
</dbReference>
<evidence type="ECO:0000313" key="3">
    <source>
        <dbReference type="EMBL" id="KAG8507161.1"/>
    </source>
</evidence>
<dbReference type="InterPro" id="IPR002110">
    <property type="entry name" value="Ankyrin_rpt"/>
</dbReference>
<dbReference type="Pfam" id="PF00023">
    <property type="entry name" value="Ank"/>
    <property type="match status" value="1"/>
</dbReference>
<keyword evidence="4" id="KW-1185">Reference proteome</keyword>
<dbReference type="PROSITE" id="PS50297">
    <property type="entry name" value="ANK_REP_REGION"/>
    <property type="match status" value="1"/>
</dbReference>
<dbReference type="Proteomes" id="UP000700334">
    <property type="component" value="Unassembled WGS sequence"/>
</dbReference>
<dbReference type="EMBL" id="JAGFMF010012122">
    <property type="protein sequence ID" value="KAG8507161.1"/>
    <property type="molecule type" value="Genomic_DNA"/>
</dbReference>
<name>A0A8J5ZLP2_GALPY</name>
<feature type="region of interest" description="Disordered" evidence="2">
    <location>
        <begin position="311"/>
        <end position="340"/>
    </location>
</feature>
<feature type="non-terminal residue" evidence="3">
    <location>
        <position position="1"/>
    </location>
</feature>
<dbReference type="InterPro" id="IPR050657">
    <property type="entry name" value="Ankyrin_repeat_domain"/>
</dbReference>
<dbReference type="PROSITE" id="PS50088">
    <property type="entry name" value="ANK_REPEAT"/>
    <property type="match status" value="2"/>
</dbReference>
<feature type="repeat" description="ANK" evidence="1">
    <location>
        <begin position="1"/>
        <end position="30"/>
    </location>
</feature>
<evidence type="ECO:0000313" key="4">
    <source>
        <dbReference type="Proteomes" id="UP000700334"/>
    </source>
</evidence>
<accession>A0A8J5ZLP2</accession>
<evidence type="ECO:0000256" key="1">
    <source>
        <dbReference type="PROSITE-ProRule" id="PRU00023"/>
    </source>
</evidence>
<dbReference type="PANTHER" id="PTHR24147">
    <property type="entry name" value="ANKYRIN REPEAT DOMAIN 36-RELATED"/>
    <property type="match status" value="1"/>
</dbReference>
<feature type="repeat" description="ANK" evidence="1">
    <location>
        <begin position="31"/>
        <end position="63"/>
    </location>
</feature>
<proteinExistence type="predicted"/>
<evidence type="ECO:0000256" key="2">
    <source>
        <dbReference type="SAM" id="MobiDB-lite"/>
    </source>
</evidence>
<protein>
    <submittedName>
        <fullName evidence="3">Ankyrin repeat domain-containing protein 26</fullName>
    </submittedName>
</protein>
<dbReference type="SMART" id="SM00248">
    <property type="entry name" value="ANK"/>
    <property type="match status" value="3"/>
</dbReference>
<sequence length="494" mass="52778">TALHFAAAHGHKEVVALLIDRECDLNLCDYEKRTALMKAVQYQKDGCVHILLARGANTNISDIGGNNSALHHAAVHVNESVMAELLLHRANLEAKNKYIHMCTFIVKTTHKAQSLGYISKASQGGPENDGTMERPKSVTHISYAPPWKNLSLVPASSPSHSTLRPTLKAQIPALRGRSTNRGPSGVKNPKMVLSLSRARQDPESGCTVLLAKPRSDCPRLPPGKQLLALAFSDRPSKLRSQSAMIAPPPVVPPAQKVPIWHSPGAGLTRILRQDPVPVTQLNPAPSVCSSTGQAAPVVCIFQQTFKAQNSACNGGSTTRSSPGVRNSKMALPRSRASQDPNFGFTGTPVQLFSVCLYQNQTSSSWLWHPLTDSQSSDLHSQGLLHSPRFLQQEKSQDGIPGSRHGKIPPGAALAFQLNFAPLHLPLAAAPGGGVLRPTFTVQASVCMGCCASNSPAAPLHSRSGAFGAPGIALPYFNRVHLEIPTAFCRADVSC</sequence>
<dbReference type="Gene3D" id="1.25.40.20">
    <property type="entry name" value="Ankyrin repeat-containing domain"/>
    <property type="match status" value="1"/>
</dbReference>
<dbReference type="PANTHER" id="PTHR24147:SF60">
    <property type="entry name" value="ANKYRIN REPEAT DOMAIN-CONTAINING PROTEIN 26-RELATED"/>
    <property type="match status" value="1"/>
</dbReference>
<dbReference type="InterPro" id="IPR036770">
    <property type="entry name" value="Ankyrin_rpt-contain_sf"/>
</dbReference>